<reference evidence="4 5" key="1">
    <citation type="submission" date="2017-07" db="EMBL/GenBank/DDBJ databases">
        <authorList>
            <person name="Sun Z.S."/>
            <person name="Albrecht U."/>
            <person name="Echele G."/>
            <person name="Lee C.C."/>
        </authorList>
    </citation>
    <scope>NUCLEOTIDE SEQUENCE [LARGE SCALE GENOMIC DNA]</scope>
    <source>
        <strain evidence="4 5">CGMCC 1.12710</strain>
    </source>
</reference>
<dbReference type="Pfam" id="PF09977">
    <property type="entry name" value="Tad_C"/>
    <property type="match status" value="1"/>
</dbReference>
<feature type="domain" description="Putative Flp pilus-assembly TadG-like N-terminal" evidence="3">
    <location>
        <begin position="19"/>
        <end position="65"/>
    </location>
</feature>
<keyword evidence="1" id="KW-0812">Transmembrane</keyword>
<keyword evidence="1" id="KW-0472">Membrane</keyword>
<keyword evidence="1" id="KW-1133">Transmembrane helix</keyword>
<dbReference type="OrthoDB" id="7630116at2"/>
<sequence>MTARERTQLLARLLYCRRGNFAILTATLLPLFLLAIAMVVDFAMLSLERRRAQSAADLAAIIAAQNLHMAETAARSILALNDHEGVTEFELGRMENDEAEEARKVKSVFDVATGRYERDATLTPDQRFVAGARPFNAARVTLSKRVRPLFKPIFAAPPTIRVSAIASAEAAAAFSVGSRLAALREGVANALLSELTGTSVSLSVLDYNALLDADVDVFTFLDELAIRRRIASGRYDDALDSEPTLGDVVYALARASSKGGSGAASSALDRLYVGVFSNADRIDLARVIDLGPFAKIALGEAGAQGMPTRARVMDLLLASAVVANGERLIDLDLSASAPGLASLQATLVLGEPLQHSPWLRIGVDEEVVSNVQVRLRLVGTLFGEGALQSVSVRAPLYLELARGEASLAEIRCRGGDPQDAEVDILARPGVVDFWLGEVEMSRRFINDDDVARARLVNAPLLRIYGRAHAAVEETTATRLVFRAEDIETGAFRSTSTDDILESLMQNLIEDSDLEVNALGLSLSSALATQALRTTLQRAASLLDQPLAALLETLGVSIGEMDVRVNGVRCDRSVLVQ</sequence>
<accession>A0A239PZW0</accession>
<protein>
    <submittedName>
        <fullName evidence="4">Uncharacterized membrane protein</fullName>
    </submittedName>
</protein>
<dbReference type="AlphaFoldDB" id="A0A239PZW0"/>
<feature type="domain" description="DUF2134" evidence="2">
    <location>
        <begin position="68"/>
        <end position="166"/>
    </location>
</feature>
<feature type="transmembrane region" description="Helical" evidence="1">
    <location>
        <begin position="21"/>
        <end position="45"/>
    </location>
</feature>
<evidence type="ECO:0000313" key="4">
    <source>
        <dbReference type="EMBL" id="SNT75207.1"/>
    </source>
</evidence>
<keyword evidence="5" id="KW-1185">Reference proteome</keyword>
<evidence type="ECO:0000256" key="1">
    <source>
        <dbReference type="SAM" id="Phobius"/>
    </source>
</evidence>
<organism evidence="4 5">
    <name type="scientific">Amphiplicatus metriothermophilus</name>
    <dbReference type="NCBI Taxonomy" id="1519374"/>
    <lineage>
        <taxon>Bacteria</taxon>
        <taxon>Pseudomonadati</taxon>
        <taxon>Pseudomonadota</taxon>
        <taxon>Alphaproteobacteria</taxon>
        <taxon>Parvularculales</taxon>
        <taxon>Parvularculaceae</taxon>
        <taxon>Amphiplicatus</taxon>
    </lineage>
</organism>
<name>A0A239PZW0_9PROT</name>
<proteinExistence type="predicted"/>
<dbReference type="InterPro" id="IPR018705">
    <property type="entry name" value="DUF2134_membrane"/>
</dbReference>
<evidence type="ECO:0000259" key="2">
    <source>
        <dbReference type="Pfam" id="PF09977"/>
    </source>
</evidence>
<evidence type="ECO:0000259" key="3">
    <source>
        <dbReference type="Pfam" id="PF13400"/>
    </source>
</evidence>
<evidence type="ECO:0000313" key="5">
    <source>
        <dbReference type="Proteomes" id="UP000198346"/>
    </source>
</evidence>
<dbReference type="EMBL" id="FZQA01000007">
    <property type="protein sequence ID" value="SNT75207.1"/>
    <property type="molecule type" value="Genomic_DNA"/>
</dbReference>
<dbReference type="Pfam" id="PF13400">
    <property type="entry name" value="Tad"/>
    <property type="match status" value="1"/>
</dbReference>
<dbReference type="RefSeq" id="WP_089413044.1">
    <property type="nucleotide sequence ID" value="NZ_FZQA01000007.1"/>
</dbReference>
<gene>
    <name evidence="4" type="ORF">SAMN06297382_2612</name>
</gene>
<dbReference type="Proteomes" id="UP000198346">
    <property type="component" value="Unassembled WGS sequence"/>
</dbReference>
<dbReference type="InterPro" id="IPR028087">
    <property type="entry name" value="Tad_N"/>
</dbReference>